<dbReference type="InterPro" id="IPR049962">
    <property type="entry name" value="THUMP_ThiI"/>
</dbReference>
<dbReference type="InterPro" id="IPR036873">
    <property type="entry name" value="Rhodanese-like_dom_sf"/>
</dbReference>
<evidence type="ECO:0000256" key="6">
    <source>
        <dbReference type="ARBA" id="ARBA00022840"/>
    </source>
</evidence>
<comment type="catalytic activity">
    <reaction evidence="11">
        <text>[ThiI sulfur-carrier protein]-S-sulfanyl-L-cysteine + a uridine in tRNA + 2 reduced [2Fe-2S]-[ferredoxin] + ATP + H(+) = [ThiI sulfur-carrier protein]-L-cysteine + a 4-thiouridine in tRNA + 2 oxidized [2Fe-2S]-[ferredoxin] + AMP + diphosphate</text>
        <dbReference type="Rhea" id="RHEA:24176"/>
        <dbReference type="Rhea" id="RHEA-COMP:10000"/>
        <dbReference type="Rhea" id="RHEA-COMP:10001"/>
        <dbReference type="Rhea" id="RHEA-COMP:13337"/>
        <dbReference type="Rhea" id="RHEA-COMP:13338"/>
        <dbReference type="Rhea" id="RHEA-COMP:13339"/>
        <dbReference type="Rhea" id="RHEA-COMP:13340"/>
        <dbReference type="ChEBI" id="CHEBI:15378"/>
        <dbReference type="ChEBI" id="CHEBI:29950"/>
        <dbReference type="ChEBI" id="CHEBI:30616"/>
        <dbReference type="ChEBI" id="CHEBI:33019"/>
        <dbReference type="ChEBI" id="CHEBI:33737"/>
        <dbReference type="ChEBI" id="CHEBI:33738"/>
        <dbReference type="ChEBI" id="CHEBI:61963"/>
        <dbReference type="ChEBI" id="CHEBI:65315"/>
        <dbReference type="ChEBI" id="CHEBI:136798"/>
        <dbReference type="ChEBI" id="CHEBI:456215"/>
        <dbReference type="EC" id="2.8.1.4"/>
    </reaction>
</comment>
<feature type="binding site" evidence="11">
    <location>
        <position position="288"/>
    </location>
    <ligand>
        <name>ATP</name>
        <dbReference type="ChEBI" id="CHEBI:30616"/>
    </ligand>
</feature>
<dbReference type="GO" id="GO:0052837">
    <property type="term" value="P:thiazole biosynthetic process"/>
    <property type="evidence" value="ECO:0007669"/>
    <property type="project" value="TreeGrafter"/>
</dbReference>
<dbReference type="InterPro" id="IPR050102">
    <property type="entry name" value="tRNA_sulfurtransferase_ThiI"/>
</dbReference>
<dbReference type="GO" id="GO:0004810">
    <property type="term" value="F:CCA tRNA nucleotidyltransferase activity"/>
    <property type="evidence" value="ECO:0007669"/>
    <property type="project" value="InterPro"/>
</dbReference>
<keyword evidence="8 11" id="KW-0784">Thiamine biosynthesis</keyword>
<feature type="binding site" evidence="11">
    <location>
        <begin position="184"/>
        <end position="185"/>
    </location>
    <ligand>
        <name>ATP</name>
        <dbReference type="ChEBI" id="CHEBI:30616"/>
    </ligand>
</feature>
<dbReference type="Gene3D" id="3.40.250.10">
    <property type="entry name" value="Rhodanese-like domain"/>
    <property type="match status" value="1"/>
</dbReference>
<evidence type="ECO:0000256" key="4">
    <source>
        <dbReference type="ARBA" id="ARBA00022679"/>
    </source>
</evidence>
<dbReference type="GO" id="GO:0005829">
    <property type="term" value="C:cytosol"/>
    <property type="evidence" value="ECO:0007669"/>
    <property type="project" value="TreeGrafter"/>
</dbReference>
<keyword evidence="6 11" id="KW-0067">ATP-binding</keyword>
<dbReference type="RefSeq" id="WP_055423162.1">
    <property type="nucleotide sequence ID" value="NZ_CYHH01000003.1"/>
</dbReference>
<dbReference type="InterPro" id="IPR004114">
    <property type="entry name" value="THUMP_dom"/>
</dbReference>
<evidence type="ECO:0000256" key="8">
    <source>
        <dbReference type="ARBA" id="ARBA00022977"/>
    </source>
</evidence>
<dbReference type="PANTHER" id="PTHR43209:SF1">
    <property type="entry name" value="TRNA SULFURTRANSFERASE"/>
    <property type="match status" value="1"/>
</dbReference>
<dbReference type="NCBIfam" id="TIGR00342">
    <property type="entry name" value="tRNA uracil 4-sulfurtransferase ThiI"/>
    <property type="match status" value="1"/>
</dbReference>
<evidence type="ECO:0000256" key="7">
    <source>
        <dbReference type="ARBA" id="ARBA00022884"/>
    </source>
</evidence>
<dbReference type="Gene3D" id="3.40.50.620">
    <property type="entry name" value="HUPs"/>
    <property type="match status" value="1"/>
</dbReference>
<evidence type="ECO:0000256" key="9">
    <source>
        <dbReference type="ARBA" id="ARBA00023157"/>
    </source>
</evidence>
<dbReference type="Proteomes" id="UP000182108">
    <property type="component" value="Unassembled WGS sequence"/>
</dbReference>
<dbReference type="PROSITE" id="PS50206">
    <property type="entry name" value="RHODANESE_3"/>
    <property type="match status" value="1"/>
</dbReference>
<dbReference type="CDD" id="cd11716">
    <property type="entry name" value="THUMP_ThiI"/>
    <property type="match status" value="1"/>
</dbReference>
<dbReference type="GO" id="GO:0000049">
    <property type="term" value="F:tRNA binding"/>
    <property type="evidence" value="ECO:0007669"/>
    <property type="project" value="UniProtKB-UniRule"/>
</dbReference>
<sequence>MRFLLKLSPEIIIKSTSVRKTMTKILADNVRRLADKDGIACRVRRFWDKIEVEVADEDGARLQQRLCDTPGIDLVLRVRELPLAEVSPQAVAQAVAAVAAPWVAGKTFAVRAKRKGRHAFTSLELERTAGAALLAAAPGAKVDLTHPEVTVAIELSGEVLELVEAREKGLGGFPLGAQGEALALVSGGFDSSVAAFLMLRRGIKTHFVFFDLGGAEHEAAVQQVCHYLWQRYARSHPALFISVPFGEVIERLLADVREGYMGVMLKRLMLMAASRLADELGLDALVTGESLAQVSSQTLRNLALIDWATDKLVVRPVVALHKNEIIAWAERIGTRSFAEHLPEHCAVISRRPVIHGSFERLAELEQNFDFTVLDRALAARKTWKIEALAAPPEAGEALPIVTRKAPGEILIDIRPPELADEAPLPEADLAIPFFALREAKLPEARRYLLYCDRGLLSQWHGRALAARGLDVAVYQPARAGIVAPEFETPV</sequence>
<dbReference type="InterPro" id="IPR001763">
    <property type="entry name" value="Rhodanese-like_dom"/>
</dbReference>
<comment type="function">
    <text evidence="11">Catalyzes the ATP-dependent transfer of a sulfur to tRNA to produce 4-thiouridine in position 8 of tRNAs, which functions as a near-UV photosensor. Also catalyzes the transfer of sulfur to the sulfur carrier protein ThiS, forming ThiS-thiocarboxylate. This is a step in the synthesis of thiazole, in the thiamine biosynthesis pathway. The sulfur is donated as persulfide by IscS.</text>
</comment>
<feature type="domain" description="THUMP" evidence="13">
    <location>
        <begin position="60"/>
        <end position="166"/>
    </location>
</feature>
<comment type="subcellular location">
    <subcellularLocation>
        <location evidence="1 11">Cytoplasm</location>
    </subcellularLocation>
</comment>
<organism evidence="14 15">
    <name type="scientific">Tepidiphilus thermophilus</name>
    <dbReference type="NCBI Taxonomy" id="876478"/>
    <lineage>
        <taxon>Bacteria</taxon>
        <taxon>Pseudomonadati</taxon>
        <taxon>Pseudomonadota</taxon>
        <taxon>Hydrogenophilia</taxon>
        <taxon>Hydrogenophilales</taxon>
        <taxon>Hydrogenophilaceae</taxon>
        <taxon>Tepidiphilus</taxon>
    </lineage>
</organism>
<evidence type="ECO:0000256" key="11">
    <source>
        <dbReference type="HAMAP-Rule" id="MF_00021"/>
    </source>
</evidence>
<dbReference type="Pfam" id="PF02926">
    <property type="entry name" value="THUMP"/>
    <property type="match status" value="1"/>
</dbReference>
<feature type="binding site" evidence="11">
    <location>
        <position position="266"/>
    </location>
    <ligand>
        <name>ATP</name>
        <dbReference type="ChEBI" id="CHEBI:30616"/>
    </ligand>
</feature>
<dbReference type="SUPFAM" id="SSF52821">
    <property type="entry name" value="Rhodanese/Cell cycle control phosphatase"/>
    <property type="match status" value="1"/>
</dbReference>
<dbReference type="InterPro" id="IPR020536">
    <property type="entry name" value="ThiI_AANH"/>
</dbReference>
<evidence type="ECO:0000256" key="10">
    <source>
        <dbReference type="ARBA" id="ARBA00023284"/>
    </source>
</evidence>
<keyword evidence="5 11" id="KW-0547">Nucleotide-binding</keyword>
<evidence type="ECO:0000313" key="14">
    <source>
        <dbReference type="EMBL" id="CUB06587.1"/>
    </source>
</evidence>
<feature type="binding site" evidence="11">
    <location>
        <position position="297"/>
    </location>
    <ligand>
        <name>ATP</name>
        <dbReference type="ChEBI" id="CHEBI:30616"/>
    </ligand>
</feature>
<feature type="active site" description="Cysteine persulfide intermediate" evidence="11">
    <location>
        <position position="451"/>
    </location>
</feature>
<evidence type="ECO:0000313" key="15">
    <source>
        <dbReference type="Proteomes" id="UP000182108"/>
    </source>
</evidence>
<accession>A0A0K6ITF6</accession>
<dbReference type="PROSITE" id="PS51165">
    <property type="entry name" value="THUMP"/>
    <property type="match status" value="1"/>
</dbReference>
<dbReference type="SUPFAM" id="SSF143437">
    <property type="entry name" value="THUMP domain-like"/>
    <property type="match status" value="1"/>
</dbReference>
<name>A0A0K6ITF6_9PROT</name>
<comment type="caution">
    <text evidence="11">Lacks conserved residue(s) required for the propagation of feature annotation.</text>
</comment>
<dbReference type="SMART" id="SM00981">
    <property type="entry name" value="THUMP"/>
    <property type="match status" value="1"/>
</dbReference>
<dbReference type="HAMAP" id="MF_00021">
    <property type="entry name" value="ThiI"/>
    <property type="match status" value="1"/>
</dbReference>
<dbReference type="GO" id="GO:0005524">
    <property type="term" value="F:ATP binding"/>
    <property type="evidence" value="ECO:0007669"/>
    <property type="project" value="UniProtKB-UniRule"/>
</dbReference>
<comment type="catalytic activity">
    <reaction evidence="11">
        <text>[ThiS sulfur-carrier protein]-C-terminal Gly-Gly-AMP + S-sulfanyl-L-cysteinyl-[cysteine desulfurase] + AH2 = [ThiS sulfur-carrier protein]-C-terminal-Gly-aminoethanethioate + L-cysteinyl-[cysteine desulfurase] + A + AMP + 2 H(+)</text>
        <dbReference type="Rhea" id="RHEA:43340"/>
        <dbReference type="Rhea" id="RHEA-COMP:12157"/>
        <dbReference type="Rhea" id="RHEA-COMP:12158"/>
        <dbReference type="Rhea" id="RHEA-COMP:12910"/>
        <dbReference type="Rhea" id="RHEA-COMP:19908"/>
        <dbReference type="ChEBI" id="CHEBI:13193"/>
        <dbReference type="ChEBI" id="CHEBI:15378"/>
        <dbReference type="ChEBI" id="CHEBI:17499"/>
        <dbReference type="ChEBI" id="CHEBI:29950"/>
        <dbReference type="ChEBI" id="CHEBI:61963"/>
        <dbReference type="ChEBI" id="CHEBI:90618"/>
        <dbReference type="ChEBI" id="CHEBI:232372"/>
        <dbReference type="ChEBI" id="CHEBI:456215"/>
    </reaction>
</comment>
<dbReference type="EMBL" id="CYHH01000003">
    <property type="protein sequence ID" value="CUB06587.1"/>
    <property type="molecule type" value="Genomic_DNA"/>
</dbReference>
<dbReference type="OrthoDB" id="9773948at2"/>
<dbReference type="SUPFAM" id="SSF52402">
    <property type="entry name" value="Adenine nucleotide alpha hydrolases-like"/>
    <property type="match status" value="1"/>
</dbReference>
<evidence type="ECO:0000259" key="13">
    <source>
        <dbReference type="PROSITE" id="PS51165"/>
    </source>
</evidence>
<keyword evidence="10" id="KW-0676">Redox-active center</keyword>
<dbReference type="InterPro" id="IPR003720">
    <property type="entry name" value="tRNA_STrfase"/>
</dbReference>
<keyword evidence="9" id="KW-1015">Disulfide bond</keyword>
<dbReference type="InterPro" id="IPR014729">
    <property type="entry name" value="Rossmann-like_a/b/a_fold"/>
</dbReference>
<comment type="pathway">
    <text evidence="11">Cofactor biosynthesis; thiamine diphosphate biosynthesis.</text>
</comment>
<dbReference type="PANTHER" id="PTHR43209">
    <property type="entry name" value="TRNA SULFURTRANSFERASE"/>
    <property type="match status" value="1"/>
</dbReference>
<gene>
    <name evidence="11" type="primary">thiI</name>
    <name evidence="14" type="ORF">Ga0061068_103215</name>
</gene>
<reference evidence="15" key="1">
    <citation type="submission" date="2015-08" db="EMBL/GenBank/DDBJ databases">
        <authorList>
            <person name="Babu N.S."/>
            <person name="Beckwith C.J."/>
            <person name="Beseler K.G."/>
            <person name="Brison A."/>
            <person name="Carone J.V."/>
            <person name="Caskin T.P."/>
            <person name="Diamond M."/>
            <person name="Durham M.E."/>
            <person name="Foxe J.M."/>
            <person name="Go M."/>
            <person name="Henderson B.A."/>
            <person name="Jones I.B."/>
            <person name="McGettigan J.A."/>
            <person name="Micheletti S.J."/>
            <person name="Nasrallah M.E."/>
            <person name="Ortiz D."/>
            <person name="Piller C.R."/>
            <person name="Privatt S.R."/>
            <person name="Schneider S.L."/>
            <person name="Sharp S."/>
            <person name="Smith T.C."/>
            <person name="Stanton J.D."/>
            <person name="Ullery H.E."/>
            <person name="Wilson R.J."/>
            <person name="Serrano M.G."/>
            <person name="Buck G."/>
            <person name="Lee V."/>
            <person name="Wang Y."/>
            <person name="Carvalho R."/>
            <person name="Voegtly L."/>
            <person name="Shi R."/>
            <person name="Duckworth R."/>
            <person name="Johnson A."/>
            <person name="Loviza R."/>
            <person name="Walstead R."/>
            <person name="Shah Z."/>
            <person name="Kiflezghi M."/>
            <person name="Wade K."/>
            <person name="Ball S.L."/>
            <person name="Bradley K.W."/>
            <person name="Asai D.J."/>
            <person name="Bowman C.A."/>
            <person name="Russell D.A."/>
            <person name="Pope W.H."/>
            <person name="Jacobs-Sera D."/>
            <person name="Hendrix R.W."/>
            <person name="Hatfull G.F."/>
        </authorList>
    </citation>
    <scope>NUCLEOTIDE SEQUENCE [LARGE SCALE GENOMIC DNA]</scope>
    <source>
        <strain evidence="15">JCM 19170</strain>
    </source>
</reference>
<dbReference type="GO" id="GO:0009229">
    <property type="term" value="P:thiamine diphosphate biosynthetic process"/>
    <property type="evidence" value="ECO:0007669"/>
    <property type="project" value="UniProtKB-UniRule"/>
</dbReference>
<keyword evidence="7 11" id="KW-0694">RNA-binding</keyword>
<evidence type="ECO:0000256" key="5">
    <source>
        <dbReference type="ARBA" id="ARBA00022741"/>
    </source>
</evidence>
<evidence type="ECO:0000256" key="1">
    <source>
        <dbReference type="ARBA" id="ARBA00004496"/>
    </source>
</evidence>
<keyword evidence="3 11" id="KW-0820">tRNA-binding</keyword>
<comment type="similarity">
    <text evidence="11">Belongs to the ThiI family.</text>
</comment>
<feature type="domain" description="Rhodanese" evidence="12">
    <location>
        <begin position="404"/>
        <end position="487"/>
    </location>
</feature>
<keyword evidence="2 11" id="KW-0963">Cytoplasm</keyword>
<dbReference type="GO" id="GO:0009228">
    <property type="term" value="P:thiamine biosynthetic process"/>
    <property type="evidence" value="ECO:0007669"/>
    <property type="project" value="UniProtKB-KW"/>
</dbReference>
<dbReference type="InterPro" id="IPR049961">
    <property type="entry name" value="ThiI_N"/>
</dbReference>
<evidence type="ECO:0000256" key="3">
    <source>
        <dbReference type="ARBA" id="ARBA00022555"/>
    </source>
</evidence>
<keyword evidence="15" id="KW-1185">Reference proteome</keyword>
<dbReference type="GO" id="GO:0002937">
    <property type="term" value="P:tRNA 4-thiouridine biosynthesis"/>
    <property type="evidence" value="ECO:0007669"/>
    <property type="project" value="TreeGrafter"/>
</dbReference>
<dbReference type="Gene3D" id="3.30.2130.30">
    <property type="match status" value="1"/>
</dbReference>
<dbReference type="AlphaFoldDB" id="A0A0K6ITF6"/>
<evidence type="ECO:0000259" key="12">
    <source>
        <dbReference type="PROSITE" id="PS50206"/>
    </source>
</evidence>
<protein>
    <recommendedName>
        <fullName evidence="11">tRNA sulfurtransferase</fullName>
        <ecNumber evidence="11">2.8.1.4</ecNumber>
    </recommendedName>
    <alternativeName>
        <fullName evidence="11">Sulfur carrier protein ThiS sulfurtransferase</fullName>
    </alternativeName>
    <alternativeName>
        <fullName evidence="11">Thiamine biosynthesis protein ThiI</fullName>
    </alternativeName>
    <alternativeName>
        <fullName evidence="11">tRNA 4-thiouridine synthase</fullName>
    </alternativeName>
</protein>
<dbReference type="Pfam" id="PF02568">
    <property type="entry name" value="ThiI"/>
    <property type="match status" value="1"/>
</dbReference>
<dbReference type="EC" id="2.8.1.4" evidence="11"/>
<evidence type="ECO:0000256" key="2">
    <source>
        <dbReference type="ARBA" id="ARBA00022490"/>
    </source>
</evidence>
<keyword evidence="4 11" id="KW-0808">Transferase</keyword>
<dbReference type="UniPathway" id="UPA00060"/>
<dbReference type="GO" id="GO:0140741">
    <property type="term" value="F:tRNA-uracil-4 sulfurtransferase activity"/>
    <property type="evidence" value="ECO:0007669"/>
    <property type="project" value="UniProtKB-EC"/>
</dbReference>
<proteinExistence type="inferred from homology"/>